<reference evidence="3" key="1">
    <citation type="submission" date="2021-01" db="EMBL/GenBank/DDBJ databases">
        <title>Whole genome shotgun sequence of Spirilliplanes yamanashiensis NBRC 15828.</title>
        <authorList>
            <person name="Komaki H."/>
            <person name="Tamura T."/>
        </authorList>
    </citation>
    <scope>NUCLEOTIDE SEQUENCE</scope>
    <source>
        <strain evidence="3">NBRC 15828</strain>
    </source>
</reference>
<feature type="signal peptide" evidence="2">
    <location>
        <begin position="1"/>
        <end position="22"/>
    </location>
</feature>
<evidence type="ECO:0000313" key="3">
    <source>
        <dbReference type="EMBL" id="GIJ01150.1"/>
    </source>
</evidence>
<keyword evidence="2" id="KW-0732">Signal</keyword>
<dbReference type="RefSeq" id="WP_203936698.1">
    <property type="nucleotide sequence ID" value="NZ_BAAAGJ010000005.1"/>
</dbReference>
<evidence type="ECO:0008006" key="5">
    <source>
        <dbReference type="Google" id="ProtNLM"/>
    </source>
</evidence>
<accession>A0A8J3Y4C0</accession>
<dbReference type="PROSITE" id="PS51257">
    <property type="entry name" value="PROKAR_LIPOPROTEIN"/>
    <property type="match status" value="1"/>
</dbReference>
<comment type="caution">
    <text evidence="3">The sequence shown here is derived from an EMBL/GenBank/DDBJ whole genome shotgun (WGS) entry which is preliminary data.</text>
</comment>
<evidence type="ECO:0000313" key="4">
    <source>
        <dbReference type="Proteomes" id="UP000652013"/>
    </source>
</evidence>
<proteinExistence type="predicted"/>
<gene>
    <name evidence="3" type="ORF">Sya03_05020</name>
</gene>
<dbReference type="AlphaFoldDB" id="A0A8J3Y4C0"/>
<feature type="chain" id="PRO_5035197389" description="Lipoprotein" evidence="2">
    <location>
        <begin position="23"/>
        <end position="177"/>
    </location>
</feature>
<dbReference type="Proteomes" id="UP000652013">
    <property type="component" value="Unassembled WGS sequence"/>
</dbReference>
<evidence type="ECO:0000256" key="1">
    <source>
        <dbReference type="SAM" id="MobiDB-lite"/>
    </source>
</evidence>
<organism evidence="3 4">
    <name type="scientific">Spirilliplanes yamanashiensis</name>
    <dbReference type="NCBI Taxonomy" id="42233"/>
    <lineage>
        <taxon>Bacteria</taxon>
        <taxon>Bacillati</taxon>
        <taxon>Actinomycetota</taxon>
        <taxon>Actinomycetes</taxon>
        <taxon>Micromonosporales</taxon>
        <taxon>Micromonosporaceae</taxon>
        <taxon>Spirilliplanes</taxon>
    </lineage>
</organism>
<sequence>MTSRRVGLTAAFLALAAGGAAACDSSTYTPVEDEEEYVSYPEPTFSPSPSRTAGRTPAPRRTTKPPSPSPTPPAQDVFYCADEEGYVVDDWYCDEEEPEFYDPELYYLWHSPAYRDFWVVGDHLPGGRRIAVDDTVARRRAGLPATGFVGNGSVKTNIVGRSSTGGGYSDDGFSSGG</sequence>
<keyword evidence="4" id="KW-1185">Reference proteome</keyword>
<feature type="region of interest" description="Disordered" evidence="1">
    <location>
        <begin position="19"/>
        <end position="76"/>
    </location>
</feature>
<name>A0A8J3Y4C0_9ACTN</name>
<feature type="compositionally biased region" description="Low complexity" evidence="1">
    <location>
        <begin position="49"/>
        <end position="60"/>
    </location>
</feature>
<evidence type="ECO:0000256" key="2">
    <source>
        <dbReference type="SAM" id="SignalP"/>
    </source>
</evidence>
<protein>
    <recommendedName>
        <fullName evidence="5">Lipoprotein</fullName>
    </recommendedName>
</protein>
<dbReference type="EMBL" id="BOOY01000003">
    <property type="protein sequence ID" value="GIJ01150.1"/>
    <property type="molecule type" value="Genomic_DNA"/>
</dbReference>